<evidence type="ECO:0000313" key="2">
    <source>
        <dbReference type="Proteomes" id="UP000446866"/>
    </source>
</evidence>
<protein>
    <submittedName>
        <fullName evidence="1">Uncharacterized protein</fullName>
    </submittedName>
</protein>
<dbReference type="AlphaFoldDB" id="A0A845QI38"/>
<evidence type="ECO:0000313" key="1">
    <source>
        <dbReference type="EMBL" id="NBH61790.1"/>
    </source>
</evidence>
<dbReference type="RefSeq" id="WP_160202074.1">
    <property type="nucleotide sequence ID" value="NZ_QXWK01000015.1"/>
</dbReference>
<comment type="caution">
    <text evidence="1">The sequence shown here is derived from an EMBL/GenBank/DDBJ whole genome shotgun (WGS) entry which is preliminary data.</text>
</comment>
<dbReference type="EMBL" id="QXWK01000015">
    <property type="protein sequence ID" value="NBH61790.1"/>
    <property type="molecule type" value="Genomic_DNA"/>
</dbReference>
<reference evidence="1 2" key="1">
    <citation type="submission" date="2018-08" db="EMBL/GenBank/DDBJ databases">
        <title>Murine metabolic-syndrome-specific gut microbial biobank.</title>
        <authorList>
            <person name="Liu C."/>
        </authorList>
    </citation>
    <scope>NUCLEOTIDE SEQUENCE [LARGE SCALE GENOMIC DNA]</scope>
    <source>
        <strain evidence="1 2">28</strain>
    </source>
</reference>
<organism evidence="1 2">
    <name type="scientific">Anaerotruncus colihominis</name>
    <dbReference type="NCBI Taxonomy" id="169435"/>
    <lineage>
        <taxon>Bacteria</taxon>
        <taxon>Bacillati</taxon>
        <taxon>Bacillota</taxon>
        <taxon>Clostridia</taxon>
        <taxon>Eubacteriales</taxon>
        <taxon>Oscillospiraceae</taxon>
        <taxon>Anaerotruncus</taxon>
    </lineage>
</organism>
<sequence length="112" mass="13369">MDGVLLIRIFLSVVDELMSQPRLYALSNRERYINFRADDFKRKLKEVMLRNHSCLSSSKIKPILEDFKVLQWIICDKERFTNVQKINEKSARVLTVDRSKYELLKSLDWEDS</sequence>
<gene>
    <name evidence="1" type="ORF">D0435_09010</name>
</gene>
<keyword evidence="2" id="KW-1185">Reference proteome</keyword>
<accession>A0A845QI38</accession>
<name>A0A845QI38_9FIRM</name>
<proteinExistence type="predicted"/>
<dbReference type="Proteomes" id="UP000446866">
    <property type="component" value="Unassembled WGS sequence"/>
</dbReference>